<name>A0A5B7ENR5_PORTR</name>
<sequence length="103" mass="11907">MYGMICKCDLQRRLGDLDALILLTSCICHDLDHPGFNNIYQVSAQTQMRRQMNHKGQGWNSRKFNKGRRHNITKVKLMRYWSAIASIPFKALSHTARCEATVP</sequence>
<dbReference type="EMBL" id="VSRR010003429">
    <property type="protein sequence ID" value="MPC36121.1"/>
    <property type="molecule type" value="Genomic_DNA"/>
</dbReference>
<dbReference type="InterPro" id="IPR036971">
    <property type="entry name" value="PDEase_catalytic_dom_sf"/>
</dbReference>
<gene>
    <name evidence="2" type="primary">Pde9a_0</name>
    <name evidence="2" type="ORF">E2C01_029569</name>
</gene>
<dbReference type="InterPro" id="IPR023174">
    <property type="entry name" value="PDEase_CS"/>
</dbReference>
<protein>
    <submittedName>
        <fullName evidence="2">High affinity cGMP-specific 3',5'-cyclic phosphodiesterase 9A</fullName>
    </submittedName>
</protein>
<dbReference type="GO" id="GO:0007165">
    <property type="term" value="P:signal transduction"/>
    <property type="evidence" value="ECO:0007669"/>
    <property type="project" value="InterPro"/>
</dbReference>
<dbReference type="SUPFAM" id="SSF109604">
    <property type="entry name" value="HD-domain/PDEase-like"/>
    <property type="match status" value="1"/>
</dbReference>
<dbReference type="AlphaFoldDB" id="A0A5B7ENR5"/>
<dbReference type="GO" id="GO:0004114">
    <property type="term" value="F:3',5'-cyclic-nucleotide phosphodiesterase activity"/>
    <property type="evidence" value="ECO:0007669"/>
    <property type="project" value="InterPro"/>
</dbReference>
<dbReference type="Pfam" id="PF00233">
    <property type="entry name" value="PDEase_I"/>
    <property type="match status" value="1"/>
</dbReference>
<accession>A0A5B7ENR5</accession>
<keyword evidence="3" id="KW-1185">Reference proteome</keyword>
<dbReference type="PROSITE" id="PS51845">
    <property type="entry name" value="PDEASE_I_2"/>
    <property type="match status" value="1"/>
</dbReference>
<dbReference type="InterPro" id="IPR002073">
    <property type="entry name" value="PDEase_catalytic_dom"/>
</dbReference>
<comment type="caution">
    <text evidence="2">The sequence shown here is derived from an EMBL/GenBank/DDBJ whole genome shotgun (WGS) entry which is preliminary data.</text>
</comment>
<dbReference type="OrthoDB" id="546632at2759"/>
<dbReference type="PROSITE" id="PS00126">
    <property type="entry name" value="PDEASE_I_1"/>
    <property type="match status" value="1"/>
</dbReference>
<proteinExistence type="predicted"/>
<evidence type="ECO:0000313" key="2">
    <source>
        <dbReference type="EMBL" id="MPC36121.1"/>
    </source>
</evidence>
<evidence type="ECO:0000259" key="1">
    <source>
        <dbReference type="PROSITE" id="PS51845"/>
    </source>
</evidence>
<dbReference type="Gene3D" id="1.10.1300.10">
    <property type="entry name" value="3'5'-cyclic nucleotide phosphodiesterase, catalytic domain"/>
    <property type="match status" value="1"/>
</dbReference>
<dbReference type="Proteomes" id="UP000324222">
    <property type="component" value="Unassembled WGS sequence"/>
</dbReference>
<evidence type="ECO:0000313" key="3">
    <source>
        <dbReference type="Proteomes" id="UP000324222"/>
    </source>
</evidence>
<reference evidence="2 3" key="1">
    <citation type="submission" date="2019-05" db="EMBL/GenBank/DDBJ databases">
        <title>Another draft genome of Portunus trituberculatus and its Hox gene families provides insights of decapod evolution.</title>
        <authorList>
            <person name="Jeong J.-H."/>
            <person name="Song I."/>
            <person name="Kim S."/>
            <person name="Choi T."/>
            <person name="Kim D."/>
            <person name="Ryu S."/>
            <person name="Kim W."/>
        </authorList>
    </citation>
    <scope>NUCLEOTIDE SEQUENCE [LARGE SCALE GENOMIC DNA]</scope>
    <source>
        <tissue evidence="2">Muscle</tissue>
    </source>
</reference>
<feature type="domain" description="PDEase" evidence="1">
    <location>
        <begin position="1"/>
        <end position="103"/>
    </location>
</feature>
<organism evidence="2 3">
    <name type="scientific">Portunus trituberculatus</name>
    <name type="common">Swimming crab</name>
    <name type="synonym">Neptunus trituberculatus</name>
    <dbReference type="NCBI Taxonomy" id="210409"/>
    <lineage>
        <taxon>Eukaryota</taxon>
        <taxon>Metazoa</taxon>
        <taxon>Ecdysozoa</taxon>
        <taxon>Arthropoda</taxon>
        <taxon>Crustacea</taxon>
        <taxon>Multicrustacea</taxon>
        <taxon>Malacostraca</taxon>
        <taxon>Eumalacostraca</taxon>
        <taxon>Eucarida</taxon>
        <taxon>Decapoda</taxon>
        <taxon>Pleocyemata</taxon>
        <taxon>Brachyura</taxon>
        <taxon>Eubrachyura</taxon>
        <taxon>Portunoidea</taxon>
        <taxon>Portunidae</taxon>
        <taxon>Portuninae</taxon>
        <taxon>Portunus</taxon>
    </lineage>
</organism>